<keyword evidence="8 9" id="KW-0472">Membrane</keyword>
<dbReference type="Gene3D" id="1.20.1560.10">
    <property type="entry name" value="ABC transporter type 1, transmembrane domain"/>
    <property type="match status" value="1"/>
</dbReference>
<evidence type="ECO:0000313" key="12">
    <source>
        <dbReference type="EMBL" id="KTE89487.1"/>
    </source>
</evidence>
<evidence type="ECO:0000313" key="13">
    <source>
        <dbReference type="Proteomes" id="UP000054623"/>
    </source>
</evidence>
<dbReference type="Proteomes" id="UP000054623">
    <property type="component" value="Unassembled WGS sequence"/>
</dbReference>
<dbReference type="SUPFAM" id="SSF52540">
    <property type="entry name" value="P-loop containing nucleoside triphosphate hydrolases"/>
    <property type="match status" value="1"/>
</dbReference>
<keyword evidence="3" id="KW-1003">Cell membrane</keyword>
<evidence type="ECO:0000256" key="6">
    <source>
        <dbReference type="ARBA" id="ARBA00022840"/>
    </source>
</evidence>
<dbReference type="RefSeq" id="WP_058491874.1">
    <property type="nucleotide sequence ID" value="NZ_LOCK01000072.1"/>
</dbReference>
<dbReference type="PROSITE" id="PS00211">
    <property type="entry name" value="ABC_TRANSPORTER_1"/>
    <property type="match status" value="1"/>
</dbReference>
<dbReference type="FunFam" id="3.40.50.300:FF:000221">
    <property type="entry name" value="Multidrug ABC transporter ATP-binding protein"/>
    <property type="match status" value="1"/>
</dbReference>
<dbReference type="InterPro" id="IPR027417">
    <property type="entry name" value="P-loop_NTPase"/>
</dbReference>
<dbReference type="GO" id="GO:0140359">
    <property type="term" value="F:ABC-type transporter activity"/>
    <property type="evidence" value="ECO:0007669"/>
    <property type="project" value="InterPro"/>
</dbReference>
<dbReference type="GO" id="GO:0005524">
    <property type="term" value="F:ATP binding"/>
    <property type="evidence" value="ECO:0007669"/>
    <property type="project" value="UniProtKB-KW"/>
</dbReference>
<feature type="domain" description="ABC transporter" evidence="10">
    <location>
        <begin position="329"/>
        <end position="563"/>
    </location>
</feature>
<keyword evidence="4 9" id="KW-0812">Transmembrane</keyword>
<dbReference type="Pfam" id="PF00005">
    <property type="entry name" value="ABC_tran"/>
    <property type="match status" value="1"/>
</dbReference>
<evidence type="ECO:0000256" key="9">
    <source>
        <dbReference type="SAM" id="Phobius"/>
    </source>
</evidence>
<dbReference type="GO" id="GO:0016887">
    <property type="term" value="F:ATP hydrolysis activity"/>
    <property type="evidence" value="ECO:0007669"/>
    <property type="project" value="InterPro"/>
</dbReference>
<organism evidence="12 13">
    <name type="scientific">Desulfitobacterium hafniense</name>
    <name type="common">Desulfitobacterium frappieri</name>
    <dbReference type="NCBI Taxonomy" id="49338"/>
    <lineage>
        <taxon>Bacteria</taxon>
        <taxon>Bacillati</taxon>
        <taxon>Bacillota</taxon>
        <taxon>Clostridia</taxon>
        <taxon>Eubacteriales</taxon>
        <taxon>Desulfitobacteriaceae</taxon>
        <taxon>Desulfitobacterium</taxon>
    </lineage>
</organism>
<evidence type="ECO:0000259" key="10">
    <source>
        <dbReference type="PROSITE" id="PS50893"/>
    </source>
</evidence>
<dbReference type="InterPro" id="IPR011527">
    <property type="entry name" value="ABC1_TM_dom"/>
</dbReference>
<dbReference type="PROSITE" id="PS50929">
    <property type="entry name" value="ABC_TM1F"/>
    <property type="match status" value="1"/>
</dbReference>
<feature type="transmembrane region" description="Helical" evidence="9">
    <location>
        <begin position="269"/>
        <end position="287"/>
    </location>
</feature>
<feature type="domain" description="ABC transmembrane type-1" evidence="11">
    <location>
        <begin position="21"/>
        <end position="286"/>
    </location>
</feature>
<dbReference type="InterPro" id="IPR017871">
    <property type="entry name" value="ABC_transporter-like_CS"/>
</dbReference>
<dbReference type="InterPro" id="IPR003439">
    <property type="entry name" value="ABC_transporter-like_ATP-bd"/>
</dbReference>
<name>A0A0W1JEG7_DESHA</name>
<dbReference type="InterPro" id="IPR003593">
    <property type="entry name" value="AAA+_ATPase"/>
</dbReference>
<dbReference type="PANTHER" id="PTHR24221:SF397">
    <property type="entry name" value="ABC TRANSPORTER, ATP-BINDING TRANSMEMBRANE PROTEIN"/>
    <property type="match status" value="1"/>
</dbReference>
<reference evidence="12 13" key="1">
    <citation type="submission" date="2015-12" db="EMBL/GenBank/DDBJ databases">
        <title>Draft Genome Sequence of Desulfitobacterium hafniense Strain DH, a Sulfate-reducing Bacterium Isolated from Paddy Soils.</title>
        <authorList>
            <person name="Bao P."/>
            <person name="Zhang X."/>
            <person name="Li G."/>
        </authorList>
    </citation>
    <scope>NUCLEOTIDE SEQUENCE [LARGE SCALE GENOMIC DNA]</scope>
    <source>
        <strain evidence="12 13">DH</strain>
    </source>
</reference>
<dbReference type="SUPFAM" id="SSF90123">
    <property type="entry name" value="ABC transporter transmembrane region"/>
    <property type="match status" value="1"/>
</dbReference>
<dbReference type="InterPro" id="IPR036640">
    <property type="entry name" value="ABC1_TM_sf"/>
</dbReference>
<evidence type="ECO:0000256" key="4">
    <source>
        <dbReference type="ARBA" id="ARBA00022692"/>
    </source>
</evidence>
<dbReference type="OrthoDB" id="9762778at2"/>
<keyword evidence="7 9" id="KW-1133">Transmembrane helix</keyword>
<sequence length="580" mass="64113">MDTKTLTKQIKTKNKAADRYMTVSVLSGIATTFLVVWLVNLFITEQVSIQKIALAGGGIVLFQVMKAVFYAIGTGRAHDAAYRSLAEIRLDMVSHLKKLPLSFFQKRKTGDLANIINHDVEQIEIYLAHAQPEIKITLLLPALTALSMLAIDWRLGLALVAPFPVMVLYQKFVYKLWDKTLKRYIQSTKEMSEDLIEYISTMPAIKAFATDEQKTGAVLSRMRAYISWVKKIMYTVSVPLSMVQMLLEIGLVLVVIVGAGLMISGQLSLIRFILALILANLFSSSLIRYMSFHHADIVLGRSVESIATITGESPPPDYPRDPSLGPGDIELRDVTFSYDGREEALKEVSLTFRENTVNAIVGSSGSGKSTIASLIMGFWPVEQGNVTIGGKNIAAINEGDLSGLVSIVQQDTFLFNTTIAENIRIGRAEASKAEIMEAAQKARIHEMIDNLPEGYDTMVGEGGVKLSGGEKQRIAIARIILKNAPIIILDEATAAIDPYNEHLIQEAMTNLSQNKTLIIIAHHLNTIVNADQIIVMDGGRMIAGGKHRELLDTCPLYQEMVQAQKQVDHWEIKQTQEVWA</sequence>
<proteinExistence type="predicted"/>
<dbReference type="Pfam" id="PF00664">
    <property type="entry name" value="ABC_membrane"/>
    <property type="match status" value="1"/>
</dbReference>
<dbReference type="SMART" id="SM00382">
    <property type="entry name" value="AAA"/>
    <property type="match status" value="1"/>
</dbReference>
<accession>A0A0W1JEG7</accession>
<evidence type="ECO:0000256" key="1">
    <source>
        <dbReference type="ARBA" id="ARBA00004651"/>
    </source>
</evidence>
<dbReference type="GO" id="GO:0034040">
    <property type="term" value="F:ATPase-coupled lipid transmembrane transporter activity"/>
    <property type="evidence" value="ECO:0007669"/>
    <property type="project" value="TreeGrafter"/>
</dbReference>
<dbReference type="GO" id="GO:0005886">
    <property type="term" value="C:plasma membrane"/>
    <property type="evidence" value="ECO:0007669"/>
    <property type="project" value="UniProtKB-SubCell"/>
</dbReference>
<evidence type="ECO:0000259" key="11">
    <source>
        <dbReference type="PROSITE" id="PS50929"/>
    </source>
</evidence>
<dbReference type="AlphaFoldDB" id="A0A0W1JEG7"/>
<dbReference type="PROSITE" id="PS50893">
    <property type="entry name" value="ABC_TRANSPORTER_2"/>
    <property type="match status" value="1"/>
</dbReference>
<feature type="transmembrane region" description="Helical" evidence="9">
    <location>
        <begin position="232"/>
        <end position="263"/>
    </location>
</feature>
<keyword evidence="6 12" id="KW-0067">ATP-binding</keyword>
<evidence type="ECO:0000256" key="7">
    <source>
        <dbReference type="ARBA" id="ARBA00022989"/>
    </source>
</evidence>
<comment type="caution">
    <text evidence="12">The sequence shown here is derived from an EMBL/GenBank/DDBJ whole genome shotgun (WGS) entry which is preliminary data.</text>
</comment>
<evidence type="ECO:0000256" key="2">
    <source>
        <dbReference type="ARBA" id="ARBA00022448"/>
    </source>
</evidence>
<dbReference type="Gene3D" id="3.40.50.300">
    <property type="entry name" value="P-loop containing nucleotide triphosphate hydrolases"/>
    <property type="match status" value="1"/>
</dbReference>
<evidence type="ECO:0000256" key="5">
    <source>
        <dbReference type="ARBA" id="ARBA00022741"/>
    </source>
</evidence>
<keyword evidence="2" id="KW-0813">Transport</keyword>
<evidence type="ECO:0000256" key="3">
    <source>
        <dbReference type="ARBA" id="ARBA00022475"/>
    </source>
</evidence>
<dbReference type="EMBL" id="LOCK01000072">
    <property type="protein sequence ID" value="KTE89487.1"/>
    <property type="molecule type" value="Genomic_DNA"/>
</dbReference>
<gene>
    <name evidence="12" type="ORF">AT727_11670</name>
</gene>
<dbReference type="PANTHER" id="PTHR24221">
    <property type="entry name" value="ATP-BINDING CASSETTE SUB-FAMILY B"/>
    <property type="match status" value="1"/>
</dbReference>
<keyword evidence="5" id="KW-0547">Nucleotide-binding</keyword>
<protein>
    <submittedName>
        <fullName evidence="12">ABC transporter ATP-binding protein</fullName>
    </submittedName>
</protein>
<dbReference type="CDD" id="cd07346">
    <property type="entry name" value="ABC_6TM_exporters"/>
    <property type="match status" value="1"/>
</dbReference>
<feature type="transmembrane region" description="Helical" evidence="9">
    <location>
        <begin position="157"/>
        <end position="174"/>
    </location>
</feature>
<feature type="transmembrane region" description="Helical" evidence="9">
    <location>
        <begin position="20"/>
        <end position="40"/>
    </location>
</feature>
<comment type="subcellular location">
    <subcellularLocation>
        <location evidence="1">Cell membrane</location>
        <topology evidence="1">Multi-pass membrane protein</topology>
    </subcellularLocation>
</comment>
<evidence type="ECO:0000256" key="8">
    <source>
        <dbReference type="ARBA" id="ARBA00023136"/>
    </source>
</evidence>
<feature type="transmembrane region" description="Helical" evidence="9">
    <location>
        <begin position="52"/>
        <end position="73"/>
    </location>
</feature>
<dbReference type="InterPro" id="IPR039421">
    <property type="entry name" value="Type_1_exporter"/>
</dbReference>